<comment type="caution">
    <text evidence="3">The sequence shown here is derived from an EMBL/GenBank/DDBJ whole genome shotgun (WGS) entry which is preliminary data.</text>
</comment>
<keyword evidence="1" id="KW-0732">Signal</keyword>
<dbReference type="Gene3D" id="3.90.550.10">
    <property type="entry name" value="Spore Coat Polysaccharide Biosynthesis Protein SpsA, Chain A"/>
    <property type="match status" value="1"/>
</dbReference>
<protein>
    <recommendedName>
        <fullName evidence="2">Glycosyltransferase 2-like domain-containing protein</fullName>
    </recommendedName>
</protein>
<dbReference type="AlphaFoldDB" id="A0AA89BYM3"/>
<reference evidence="3" key="1">
    <citation type="submission" date="2019-08" db="EMBL/GenBank/DDBJ databases">
        <title>The improved chromosome-level genome for the pearl oyster Pinctada fucata martensii using PacBio sequencing and Hi-C.</title>
        <authorList>
            <person name="Zheng Z."/>
        </authorList>
    </citation>
    <scope>NUCLEOTIDE SEQUENCE</scope>
    <source>
        <strain evidence="3">ZZ-2019</strain>
        <tissue evidence="3">Adductor muscle</tissue>
    </source>
</reference>
<feature type="signal peptide" evidence="1">
    <location>
        <begin position="1"/>
        <end position="15"/>
    </location>
</feature>
<dbReference type="PANTHER" id="PTHR36529:SF1">
    <property type="entry name" value="GLYCOSYLTRANSFERASE"/>
    <property type="match status" value="1"/>
</dbReference>
<dbReference type="Pfam" id="PF00535">
    <property type="entry name" value="Glycos_transf_2"/>
    <property type="match status" value="1"/>
</dbReference>
<dbReference type="Proteomes" id="UP001186944">
    <property type="component" value="Unassembled WGS sequence"/>
</dbReference>
<evidence type="ECO:0000313" key="4">
    <source>
        <dbReference type="Proteomes" id="UP001186944"/>
    </source>
</evidence>
<evidence type="ECO:0000313" key="3">
    <source>
        <dbReference type="EMBL" id="KAK3101505.1"/>
    </source>
</evidence>
<accession>A0AA89BYM3</accession>
<dbReference type="InterPro" id="IPR001173">
    <property type="entry name" value="Glyco_trans_2-like"/>
</dbReference>
<dbReference type="Pfam" id="PF09837">
    <property type="entry name" value="DUF2064"/>
    <property type="match status" value="1"/>
</dbReference>
<gene>
    <name evidence="3" type="ORF">FSP39_004076</name>
</gene>
<sequence length="379" mass="42544">MWLYLSLLFPISVLSFYIYKEKRRKCITSIVVFSRYPQPGTTKTRLIPVLGKEGAAYSQLLMTNHIVQKLKELSIIHGNIDLDIWYNGGTKKDMLYWMKERRTSKARVSVQEQPKGGLGDKLQQAASKALSQGRQHVIIIGSDIPGINGDIIEAAIDKLKNGSDMVLGPAADGGYYLVGFSTQAQKHLDSVFKDIDWGTERVFKQQSDKARSLGINMDILPQTLHDVDLEEDIVVIEKELGIDRLQLTKWSWSVVIPTLNEEDTIEDTLDLIVQRCSDVTCLAEIVICDGGSKDNTETKVKEFSERTKVKVKFIKCRAGRGFQLKEGTRHATGDHLLFVHSDSVIPRNYDEEARKCLLKPGNIAGAYRLAFDAVETPIS</sequence>
<dbReference type="InterPro" id="IPR018641">
    <property type="entry name" value="Trfase_1_rSAM/seldom-assoc"/>
</dbReference>
<keyword evidence="4" id="KW-1185">Reference proteome</keyword>
<dbReference type="SUPFAM" id="SSF53448">
    <property type="entry name" value="Nucleotide-diphospho-sugar transferases"/>
    <property type="match status" value="2"/>
</dbReference>
<dbReference type="PANTHER" id="PTHR36529">
    <property type="entry name" value="SLL1095 PROTEIN"/>
    <property type="match status" value="1"/>
</dbReference>
<evidence type="ECO:0000256" key="1">
    <source>
        <dbReference type="SAM" id="SignalP"/>
    </source>
</evidence>
<feature type="domain" description="Glycosyltransferase 2-like" evidence="2">
    <location>
        <begin position="253"/>
        <end position="362"/>
    </location>
</feature>
<dbReference type="InterPro" id="IPR029044">
    <property type="entry name" value="Nucleotide-diphossugar_trans"/>
</dbReference>
<dbReference type="NCBIfam" id="TIGR04282">
    <property type="entry name" value="glyco_like_cofC"/>
    <property type="match status" value="1"/>
</dbReference>
<proteinExistence type="predicted"/>
<evidence type="ECO:0000259" key="2">
    <source>
        <dbReference type="Pfam" id="PF00535"/>
    </source>
</evidence>
<name>A0AA89BYM3_PINIB</name>
<dbReference type="EMBL" id="VSWD01000005">
    <property type="protein sequence ID" value="KAK3101505.1"/>
    <property type="molecule type" value="Genomic_DNA"/>
</dbReference>
<feature type="chain" id="PRO_5041663993" description="Glycosyltransferase 2-like domain-containing protein" evidence="1">
    <location>
        <begin position="16"/>
        <end position="379"/>
    </location>
</feature>
<organism evidence="3 4">
    <name type="scientific">Pinctada imbricata</name>
    <name type="common">Atlantic pearl-oyster</name>
    <name type="synonym">Pinctada martensii</name>
    <dbReference type="NCBI Taxonomy" id="66713"/>
    <lineage>
        <taxon>Eukaryota</taxon>
        <taxon>Metazoa</taxon>
        <taxon>Spiralia</taxon>
        <taxon>Lophotrochozoa</taxon>
        <taxon>Mollusca</taxon>
        <taxon>Bivalvia</taxon>
        <taxon>Autobranchia</taxon>
        <taxon>Pteriomorphia</taxon>
        <taxon>Pterioida</taxon>
        <taxon>Pterioidea</taxon>
        <taxon>Pteriidae</taxon>
        <taxon>Pinctada</taxon>
    </lineage>
</organism>